<organism evidence="5 6">
    <name type="scientific">Prosthecobacter debontii</name>
    <dbReference type="NCBI Taxonomy" id="48467"/>
    <lineage>
        <taxon>Bacteria</taxon>
        <taxon>Pseudomonadati</taxon>
        <taxon>Verrucomicrobiota</taxon>
        <taxon>Verrucomicrobiia</taxon>
        <taxon>Verrucomicrobiales</taxon>
        <taxon>Verrucomicrobiaceae</taxon>
        <taxon>Prosthecobacter</taxon>
    </lineage>
</organism>
<keyword evidence="1" id="KW-0805">Transcription regulation</keyword>
<name>A0A1T4WHQ1_9BACT</name>
<proteinExistence type="predicted"/>
<evidence type="ECO:0000259" key="4">
    <source>
        <dbReference type="PROSITE" id="PS01124"/>
    </source>
</evidence>
<evidence type="ECO:0000256" key="1">
    <source>
        <dbReference type="ARBA" id="ARBA00023015"/>
    </source>
</evidence>
<dbReference type="SUPFAM" id="SSF46689">
    <property type="entry name" value="Homeodomain-like"/>
    <property type="match status" value="2"/>
</dbReference>
<accession>A0A1T4WHQ1</accession>
<dbReference type="GO" id="GO:0043565">
    <property type="term" value="F:sequence-specific DNA binding"/>
    <property type="evidence" value="ECO:0007669"/>
    <property type="project" value="InterPro"/>
</dbReference>
<gene>
    <name evidence="5" type="ORF">SAMN02745166_00236</name>
</gene>
<dbReference type="STRING" id="48467.SAMN02745166_00236"/>
<dbReference type="InterPro" id="IPR009057">
    <property type="entry name" value="Homeodomain-like_sf"/>
</dbReference>
<dbReference type="InterPro" id="IPR014710">
    <property type="entry name" value="RmlC-like_jellyroll"/>
</dbReference>
<dbReference type="InterPro" id="IPR018062">
    <property type="entry name" value="HTH_AraC-typ_CS"/>
</dbReference>
<keyword evidence="3" id="KW-0804">Transcription</keyword>
<dbReference type="Pfam" id="PF12833">
    <property type="entry name" value="HTH_18"/>
    <property type="match status" value="1"/>
</dbReference>
<evidence type="ECO:0000256" key="3">
    <source>
        <dbReference type="ARBA" id="ARBA00023163"/>
    </source>
</evidence>
<dbReference type="SUPFAM" id="SSF51182">
    <property type="entry name" value="RmlC-like cupins"/>
    <property type="match status" value="1"/>
</dbReference>
<feature type="domain" description="HTH araC/xylS-type" evidence="4">
    <location>
        <begin position="202"/>
        <end position="300"/>
    </location>
</feature>
<dbReference type="AlphaFoldDB" id="A0A1T4WHQ1"/>
<protein>
    <submittedName>
        <fullName evidence="5">AraC-type DNA-binding protein</fullName>
    </submittedName>
</protein>
<keyword evidence="6" id="KW-1185">Reference proteome</keyword>
<sequence length="303" mass="34718">MCYESAVQVEREQIQIPSGHSFRVLRWSRSLREVENVLGPEQVERVKGEGTHWHFHVEMELTLFTSGTGTRFVGDHIGSFAAGDLVLLGERLPHYWHTRGSSSGISVQWHFPLGHALWSFPETASLSDLFRQASHGLRIRGPAAQQVAAWMQELTQAEGMDQLALLLRILACIQRTSTQEPQPLSARSFALATETHYQQAIAKAVRHLAAHFREEVRLEDVLKLTHLSRPTFARQFKKHSGRTFSEFLNRLRIQAACRDLQETDRSVLEIAMHSGFTQLSFFNRLFRRVMKCSPREYRGMKRG</sequence>
<evidence type="ECO:0000256" key="2">
    <source>
        <dbReference type="ARBA" id="ARBA00023125"/>
    </source>
</evidence>
<dbReference type="Gene3D" id="1.10.10.60">
    <property type="entry name" value="Homeodomain-like"/>
    <property type="match status" value="2"/>
</dbReference>
<dbReference type="GO" id="GO:0003700">
    <property type="term" value="F:DNA-binding transcription factor activity"/>
    <property type="evidence" value="ECO:0007669"/>
    <property type="project" value="InterPro"/>
</dbReference>
<dbReference type="InterPro" id="IPR011051">
    <property type="entry name" value="RmlC_Cupin_sf"/>
</dbReference>
<dbReference type="PANTHER" id="PTHR43280">
    <property type="entry name" value="ARAC-FAMILY TRANSCRIPTIONAL REGULATOR"/>
    <property type="match status" value="1"/>
</dbReference>
<dbReference type="EMBL" id="FUYE01000001">
    <property type="protein sequence ID" value="SKA76737.1"/>
    <property type="molecule type" value="Genomic_DNA"/>
</dbReference>
<dbReference type="InterPro" id="IPR018060">
    <property type="entry name" value="HTH_AraC"/>
</dbReference>
<evidence type="ECO:0000313" key="6">
    <source>
        <dbReference type="Proteomes" id="UP000190774"/>
    </source>
</evidence>
<dbReference type="SMART" id="SM00342">
    <property type="entry name" value="HTH_ARAC"/>
    <property type="match status" value="1"/>
</dbReference>
<dbReference type="OrthoDB" id="184505at2"/>
<keyword evidence="2 5" id="KW-0238">DNA-binding</keyword>
<dbReference type="PANTHER" id="PTHR43280:SF27">
    <property type="entry name" value="TRANSCRIPTIONAL REGULATOR MTLR"/>
    <property type="match status" value="1"/>
</dbReference>
<dbReference type="Gene3D" id="2.60.120.10">
    <property type="entry name" value="Jelly Rolls"/>
    <property type="match status" value="1"/>
</dbReference>
<reference evidence="6" key="1">
    <citation type="submission" date="2017-02" db="EMBL/GenBank/DDBJ databases">
        <authorList>
            <person name="Varghese N."/>
            <person name="Submissions S."/>
        </authorList>
    </citation>
    <scope>NUCLEOTIDE SEQUENCE [LARGE SCALE GENOMIC DNA]</scope>
    <source>
        <strain evidence="6">ATCC 700200</strain>
    </source>
</reference>
<dbReference type="PROSITE" id="PS00041">
    <property type="entry name" value="HTH_ARAC_FAMILY_1"/>
    <property type="match status" value="1"/>
</dbReference>
<evidence type="ECO:0000313" key="5">
    <source>
        <dbReference type="EMBL" id="SKA76737.1"/>
    </source>
</evidence>
<dbReference type="RefSeq" id="WP_078811467.1">
    <property type="nucleotide sequence ID" value="NZ_FUYE01000001.1"/>
</dbReference>
<dbReference type="PROSITE" id="PS01124">
    <property type="entry name" value="HTH_ARAC_FAMILY_2"/>
    <property type="match status" value="1"/>
</dbReference>
<dbReference type="Proteomes" id="UP000190774">
    <property type="component" value="Unassembled WGS sequence"/>
</dbReference>